<dbReference type="InterPro" id="IPR036650">
    <property type="entry name" value="CAT_RNA-bd_dom_sf"/>
</dbReference>
<dbReference type="EMBL" id="JAGGLI010000024">
    <property type="protein sequence ID" value="MBP2028232.1"/>
    <property type="molecule type" value="Genomic_DNA"/>
</dbReference>
<organism evidence="3 4">
    <name type="scientific">Acetoanaerobium pronyense</name>
    <dbReference type="NCBI Taxonomy" id="1482736"/>
    <lineage>
        <taxon>Bacteria</taxon>
        <taxon>Bacillati</taxon>
        <taxon>Bacillota</taxon>
        <taxon>Clostridia</taxon>
        <taxon>Peptostreptococcales</taxon>
        <taxon>Filifactoraceae</taxon>
        <taxon>Acetoanaerobium</taxon>
    </lineage>
</organism>
<dbReference type="Gene3D" id="1.20.58.1950">
    <property type="match status" value="1"/>
</dbReference>
<feature type="domain" description="PRD" evidence="2">
    <location>
        <begin position="174"/>
        <end position="279"/>
    </location>
</feature>
<evidence type="ECO:0000313" key="4">
    <source>
        <dbReference type="Proteomes" id="UP001314903"/>
    </source>
</evidence>
<dbReference type="Pfam" id="PF03123">
    <property type="entry name" value="CAT_RBD"/>
    <property type="match status" value="1"/>
</dbReference>
<dbReference type="Gene3D" id="1.10.1790.10">
    <property type="entry name" value="PRD domain"/>
    <property type="match status" value="1"/>
</dbReference>
<gene>
    <name evidence="3" type="ORF">J2Z35_002033</name>
</gene>
<evidence type="ECO:0000256" key="1">
    <source>
        <dbReference type="ARBA" id="ARBA00022737"/>
    </source>
</evidence>
<dbReference type="PANTHER" id="PTHR30185">
    <property type="entry name" value="CRYPTIC BETA-GLUCOSIDE BGL OPERON ANTITERMINATOR"/>
    <property type="match status" value="1"/>
</dbReference>
<evidence type="ECO:0000313" key="3">
    <source>
        <dbReference type="EMBL" id="MBP2028232.1"/>
    </source>
</evidence>
<dbReference type="SUPFAM" id="SSF63520">
    <property type="entry name" value="PTS-regulatory domain, PRD"/>
    <property type="match status" value="2"/>
</dbReference>
<dbReference type="Pfam" id="PF00874">
    <property type="entry name" value="PRD"/>
    <property type="match status" value="2"/>
</dbReference>
<protein>
    <submittedName>
        <fullName evidence="3">Transcriptional antiterminator</fullName>
    </submittedName>
</protein>
<evidence type="ECO:0000259" key="2">
    <source>
        <dbReference type="PROSITE" id="PS51372"/>
    </source>
</evidence>
<dbReference type="InterPro" id="IPR004341">
    <property type="entry name" value="CAT_RNA-bd_dom"/>
</dbReference>
<keyword evidence="4" id="KW-1185">Reference proteome</keyword>
<dbReference type="RefSeq" id="WP_209661289.1">
    <property type="nucleotide sequence ID" value="NZ_JAGGLI010000024.1"/>
</dbReference>
<comment type="caution">
    <text evidence="3">The sequence shown here is derived from an EMBL/GenBank/DDBJ whole genome shotgun (WGS) entry which is preliminary data.</text>
</comment>
<reference evidence="3 4" key="1">
    <citation type="submission" date="2021-03" db="EMBL/GenBank/DDBJ databases">
        <title>Genomic Encyclopedia of Type Strains, Phase IV (KMG-IV): sequencing the most valuable type-strain genomes for metagenomic binning, comparative biology and taxonomic classification.</title>
        <authorList>
            <person name="Goeker M."/>
        </authorList>
    </citation>
    <scope>NUCLEOTIDE SEQUENCE [LARGE SCALE GENOMIC DNA]</scope>
    <source>
        <strain evidence="3 4">DSM 27512</strain>
    </source>
</reference>
<feature type="domain" description="PRD" evidence="2">
    <location>
        <begin position="68"/>
        <end position="173"/>
    </location>
</feature>
<dbReference type="Gene3D" id="2.30.24.10">
    <property type="entry name" value="CAT RNA-binding domain"/>
    <property type="match status" value="1"/>
</dbReference>
<accession>A0ABS4KKA8</accession>
<dbReference type="Gene3D" id="1.20.890.100">
    <property type="match status" value="1"/>
</dbReference>
<dbReference type="SMART" id="SM01061">
    <property type="entry name" value="CAT_RBD"/>
    <property type="match status" value="1"/>
</dbReference>
<dbReference type="SUPFAM" id="SSF50151">
    <property type="entry name" value="SacY-like RNA-binding domain"/>
    <property type="match status" value="1"/>
</dbReference>
<dbReference type="InterPro" id="IPR050661">
    <property type="entry name" value="BglG_antiterminators"/>
</dbReference>
<dbReference type="PANTHER" id="PTHR30185:SF16">
    <property type="entry name" value="PROTEIN GLCT"/>
    <property type="match status" value="1"/>
</dbReference>
<dbReference type="PROSITE" id="PS51372">
    <property type="entry name" value="PRD_2"/>
    <property type="match status" value="2"/>
</dbReference>
<dbReference type="InterPro" id="IPR011608">
    <property type="entry name" value="PRD"/>
</dbReference>
<proteinExistence type="predicted"/>
<dbReference type="InterPro" id="IPR036634">
    <property type="entry name" value="PRD_sf"/>
</dbReference>
<name>A0ABS4KKA8_9FIRM</name>
<keyword evidence="1" id="KW-0677">Repeat</keyword>
<dbReference type="Proteomes" id="UP001314903">
    <property type="component" value="Unassembled WGS sequence"/>
</dbReference>
<sequence>MDRYQITKILSNNVLLVKNDKNRYVLVGKGLGFGKAKGDILENTEAIEQKFISLGSLVDFEYENFLESVDPKIIEICKKINEMIKKEIGEDFSEKINVGLIDHINFAVKRLKEGVDIVNPFLYETRLLYPVEYELAKKAVVIIENDLSVSIPDSEIGFLTLHFFGGRGSNDKNKALEHTKLINVIISFVEKKFGIKINRDSFDFKRFLMHLSGLIDRLENKSISRDSLTLQIKEQIPVEYKAAYDISKIIEKSLKIKMVEPEITYTAIHLHKLKEKKEN</sequence>